<keyword evidence="3 11" id="KW-1134">Transmembrane beta strand</keyword>
<dbReference type="Gene3D" id="2.60.40.1120">
    <property type="entry name" value="Carboxypeptidase-like, regulatory domain"/>
    <property type="match status" value="1"/>
</dbReference>
<dbReference type="InterPro" id="IPR039426">
    <property type="entry name" value="TonB-dep_rcpt-like"/>
</dbReference>
<dbReference type="Pfam" id="PF13715">
    <property type="entry name" value="CarbopepD_reg_2"/>
    <property type="match status" value="1"/>
</dbReference>
<keyword evidence="2 11" id="KW-0813">Transport</keyword>
<evidence type="ECO:0000256" key="4">
    <source>
        <dbReference type="ARBA" id="ARBA00022496"/>
    </source>
</evidence>
<keyword evidence="4" id="KW-0410">Iron transport</keyword>
<name>A0ABN4CVC4_9BACT</name>
<evidence type="ECO:0000256" key="9">
    <source>
        <dbReference type="ARBA" id="ARBA00023136"/>
    </source>
</evidence>
<keyword evidence="6 12" id="KW-0732">Signal</keyword>
<evidence type="ECO:0000256" key="1">
    <source>
        <dbReference type="ARBA" id="ARBA00004571"/>
    </source>
</evidence>
<gene>
    <name evidence="14" type="ORF">FH5T_03190</name>
</gene>
<dbReference type="Gene3D" id="2.40.170.20">
    <property type="entry name" value="TonB-dependent receptor, beta-barrel domain"/>
    <property type="match status" value="1"/>
</dbReference>
<evidence type="ECO:0000313" key="15">
    <source>
        <dbReference type="Proteomes" id="UP000023772"/>
    </source>
</evidence>
<dbReference type="SUPFAM" id="SSF49464">
    <property type="entry name" value="Carboxypeptidase regulatory domain-like"/>
    <property type="match status" value="1"/>
</dbReference>
<keyword evidence="9 11" id="KW-0472">Membrane</keyword>
<comment type="similarity">
    <text evidence="11">Belongs to the TonB-dependent receptor family.</text>
</comment>
<feature type="signal peptide" evidence="12">
    <location>
        <begin position="1"/>
        <end position="19"/>
    </location>
</feature>
<evidence type="ECO:0000256" key="8">
    <source>
        <dbReference type="ARBA" id="ARBA00023065"/>
    </source>
</evidence>
<accession>A0ABN4CVC4</accession>
<reference evidence="14 15" key="1">
    <citation type="submission" date="2014-03" db="EMBL/GenBank/DDBJ databases">
        <title>Complete genome sequence of a deeply braunched marine Bacteroidia bacterium Draconibacterium orientale type strain FH5T.</title>
        <authorList>
            <person name="Li X."/>
            <person name="Wang X."/>
            <person name="Xie Z."/>
            <person name="Du Z."/>
            <person name="Chen G."/>
        </authorList>
    </citation>
    <scope>NUCLEOTIDE SEQUENCE [LARGE SCALE GENOMIC DNA]</scope>
    <source>
        <strain evidence="14 15">FH5</strain>
    </source>
</reference>
<dbReference type="InterPro" id="IPR008969">
    <property type="entry name" value="CarboxyPept-like_regulatory"/>
</dbReference>
<proteinExistence type="inferred from homology"/>
<dbReference type="Pfam" id="PF07715">
    <property type="entry name" value="Plug"/>
    <property type="match status" value="1"/>
</dbReference>
<dbReference type="Gene3D" id="2.170.130.10">
    <property type="entry name" value="TonB-dependent receptor, plug domain"/>
    <property type="match status" value="1"/>
</dbReference>
<keyword evidence="15" id="KW-1185">Reference proteome</keyword>
<dbReference type="Proteomes" id="UP000023772">
    <property type="component" value="Chromosome"/>
</dbReference>
<dbReference type="SUPFAM" id="SSF56935">
    <property type="entry name" value="Porins"/>
    <property type="match status" value="1"/>
</dbReference>
<evidence type="ECO:0000256" key="11">
    <source>
        <dbReference type="PROSITE-ProRule" id="PRU01360"/>
    </source>
</evidence>
<evidence type="ECO:0000259" key="13">
    <source>
        <dbReference type="Pfam" id="PF07715"/>
    </source>
</evidence>
<dbReference type="PANTHER" id="PTHR32552">
    <property type="entry name" value="FERRICHROME IRON RECEPTOR-RELATED"/>
    <property type="match status" value="1"/>
</dbReference>
<keyword evidence="8" id="KW-0406">Ion transport</keyword>
<feature type="domain" description="TonB-dependent receptor plug" evidence="13">
    <location>
        <begin position="114"/>
        <end position="221"/>
    </location>
</feature>
<evidence type="ECO:0000256" key="5">
    <source>
        <dbReference type="ARBA" id="ARBA00022692"/>
    </source>
</evidence>
<dbReference type="InterPro" id="IPR012910">
    <property type="entry name" value="Plug_dom"/>
</dbReference>
<sequence>MKKFSLMLLLQLMAVIAFGQMNLTGLVKGDGEALAGASVVIEKSFYGVSTRANGSFEFKNLKPGNYTLLVSFVGFEPQEVPVSVPTTEPLEINLKASNFFTDEVQITATRAGNKTPVAFTNLSKQELDANNSGQDIPYLLGITPSLVQSSEAGAGIGYTSFRIRGTDPTRINVTIDGVPLNDSESQGVFWPNMPDFASSVENVQIQRGVGTSTNGAAAFGATINFQTQNVNPNSYAEITSMAGSFNTFKNSVKVGTGIINDHFTFDARFSKLNSDGYIDYGFSDHKSMYMAAGYHTEKSSVKAKIIHGDQRTGITWWGNPDVEGLGRTYNPAGEYVDEYGQTQYYEDQTDNYKQTHFILNYSSKLSESLHFNTSLHYTRGKGYYEQYKQDESFPDYGLEDVVLTGGEIISTTDLIRQKWLDNHFYGMVFGLSYQKEALNFTLGGGWNKYDGDHYGNITWMRYAGKSEKDYEWYLNNGKKTDYNLYAKTSYQLTGVLSAYADIQLRGINYDITGIDDDRVDMTMNHDFLFVNPKLGLFAQLDAKNAVYASFALAHREPTRANFKEAKTYPSLTPKDEALYDYEAGYKFNGNTSAFGANLYYMFYRDQLVPTGEKSSVGYDIMTNVDKSYRLGIELTGGLKITTWLKWDANLTLSSNKIIDYVDHTSGAGGDGVNFKELGNTDISYSPNVIANNIVSVMPFSNFDIKLISKYVGEQHFDNTSSTDRVIEAYFVNDLRFDYSLDNVLFSQVNLFAQINNLFDAKYSNNAYGGHWYENGKDYTWAYYFPQAGTNFMLGASFTF</sequence>
<comment type="subcellular location">
    <subcellularLocation>
        <location evidence="1 11">Cell outer membrane</location>
        <topology evidence="1 11">Multi-pass membrane protein</topology>
    </subcellularLocation>
</comment>
<organism evidence="14 15">
    <name type="scientific">Draconibacterium orientale</name>
    <dbReference type="NCBI Taxonomy" id="1168034"/>
    <lineage>
        <taxon>Bacteria</taxon>
        <taxon>Pseudomonadati</taxon>
        <taxon>Bacteroidota</taxon>
        <taxon>Bacteroidia</taxon>
        <taxon>Marinilabiliales</taxon>
        <taxon>Prolixibacteraceae</taxon>
        <taxon>Draconibacterium</taxon>
    </lineage>
</organism>
<evidence type="ECO:0000256" key="7">
    <source>
        <dbReference type="ARBA" id="ARBA00023004"/>
    </source>
</evidence>
<keyword evidence="14" id="KW-0675">Receptor</keyword>
<protein>
    <submittedName>
        <fullName evidence="14">TonB-dependent receptor</fullName>
    </submittedName>
</protein>
<evidence type="ECO:0000256" key="12">
    <source>
        <dbReference type="SAM" id="SignalP"/>
    </source>
</evidence>
<keyword evidence="7" id="KW-0408">Iron</keyword>
<evidence type="ECO:0000256" key="6">
    <source>
        <dbReference type="ARBA" id="ARBA00022729"/>
    </source>
</evidence>
<feature type="chain" id="PRO_5045548329" evidence="12">
    <location>
        <begin position="20"/>
        <end position="799"/>
    </location>
</feature>
<dbReference type="InterPro" id="IPR036942">
    <property type="entry name" value="Beta-barrel_TonB_sf"/>
</dbReference>
<evidence type="ECO:0000256" key="2">
    <source>
        <dbReference type="ARBA" id="ARBA00022448"/>
    </source>
</evidence>
<dbReference type="InterPro" id="IPR037066">
    <property type="entry name" value="Plug_dom_sf"/>
</dbReference>
<keyword evidence="5 11" id="KW-0812">Transmembrane</keyword>
<dbReference type="RefSeq" id="WP_038563739.1">
    <property type="nucleotide sequence ID" value="NZ_FOHT01000015.1"/>
</dbReference>
<evidence type="ECO:0000256" key="3">
    <source>
        <dbReference type="ARBA" id="ARBA00022452"/>
    </source>
</evidence>
<keyword evidence="10 11" id="KW-0998">Cell outer membrane</keyword>
<evidence type="ECO:0000256" key="10">
    <source>
        <dbReference type="ARBA" id="ARBA00023237"/>
    </source>
</evidence>
<dbReference type="EMBL" id="CP007451">
    <property type="protein sequence ID" value="AHW58938.1"/>
    <property type="molecule type" value="Genomic_DNA"/>
</dbReference>
<evidence type="ECO:0000313" key="14">
    <source>
        <dbReference type="EMBL" id="AHW58938.1"/>
    </source>
</evidence>
<dbReference type="PANTHER" id="PTHR32552:SF68">
    <property type="entry name" value="FERRICHROME OUTER MEMBRANE TRANSPORTER_PHAGE RECEPTOR"/>
    <property type="match status" value="1"/>
</dbReference>
<dbReference type="PROSITE" id="PS52016">
    <property type="entry name" value="TONB_DEPENDENT_REC_3"/>
    <property type="match status" value="1"/>
</dbReference>